<name>A0A239A715_9ACTN</name>
<organism evidence="1 2">
    <name type="scientific">Actinoplanes regularis</name>
    <dbReference type="NCBI Taxonomy" id="52697"/>
    <lineage>
        <taxon>Bacteria</taxon>
        <taxon>Bacillati</taxon>
        <taxon>Actinomycetota</taxon>
        <taxon>Actinomycetes</taxon>
        <taxon>Micromonosporales</taxon>
        <taxon>Micromonosporaceae</taxon>
        <taxon>Actinoplanes</taxon>
    </lineage>
</organism>
<dbReference type="Proteomes" id="UP000198415">
    <property type="component" value="Unassembled WGS sequence"/>
</dbReference>
<dbReference type="InterPro" id="IPR011009">
    <property type="entry name" value="Kinase-like_dom_sf"/>
</dbReference>
<proteinExistence type="predicted"/>
<evidence type="ECO:0000313" key="2">
    <source>
        <dbReference type="Proteomes" id="UP000198415"/>
    </source>
</evidence>
<keyword evidence="1" id="KW-0808">Transferase</keyword>
<accession>A0A239A715</accession>
<dbReference type="SUPFAM" id="SSF56112">
    <property type="entry name" value="Protein kinase-like (PK-like)"/>
    <property type="match status" value="1"/>
</dbReference>
<keyword evidence="2" id="KW-1185">Reference proteome</keyword>
<dbReference type="OrthoDB" id="4181435at2"/>
<dbReference type="RefSeq" id="WP_089294664.1">
    <property type="nucleotide sequence ID" value="NZ_BOMU01000047.1"/>
</dbReference>
<reference evidence="1 2" key="1">
    <citation type="submission" date="2017-06" db="EMBL/GenBank/DDBJ databases">
        <authorList>
            <person name="Kim H.J."/>
            <person name="Triplett B.A."/>
        </authorList>
    </citation>
    <scope>NUCLEOTIDE SEQUENCE [LARGE SCALE GENOMIC DNA]</scope>
    <source>
        <strain evidence="1 2">DSM 43151</strain>
    </source>
</reference>
<sequence>MTAATVHLMSRDTQWDAARRLGLTVGDEILDGGSAARVFRATGTDGADVALKVLTADAGLVDGHDLDSFLGKLRQLSWIRAGDETLAARCLPVLHAVRGPGWAAYTTPFYESVDSAASLRLGPDCGAFFDLQAGLVKDLIVYGYGQAVAPVGPDFLTSAMVDRIPRRWPVLRAALPAEVLDADPLVVNGVPCVNPKRMLAGLTDLPRPWWTRLAPPRLMFPAHGDLNTRNVLVGADGFRLIDPRGATAWWDPVYDLAKTLFSLTVWDPALRLGAHVRRDGGGWLAGFRQPVYPGYAAAARLFIDRLRAMPALAALFGDDPHWVDRLLWAHALHTLAEAPCRLSDRKPRHDPAGRPIAPEELALCHFLLGTLLLNDLAGSAGDVDAGSHLALVAGTLPTP</sequence>
<dbReference type="AlphaFoldDB" id="A0A239A715"/>
<protein>
    <submittedName>
        <fullName evidence="1">Phosphotransferase enzyme family protein</fullName>
    </submittedName>
</protein>
<evidence type="ECO:0000313" key="1">
    <source>
        <dbReference type="EMBL" id="SNR90854.1"/>
    </source>
</evidence>
<dbReference type="EMBL" id="FZNR01000007">
    <property type="protein sequence ID" value="SNR90854.1"/>
    <property type="molecule type" value="Genomic_DNA"/>
</dbReference>
<gene>
    <name evidence="1" type="ORF">SAMN06264365_10780</name>
</gene>
<dbReference type="GO" id="GO:0016740">
    <property type="term" value="F:transferase activity"/>
    <property type="evidence" value="ECO:0007669"/>
    <property type="project" value="UniProtKB-KW"/>
</dbReference>